<protein>
    <submittedName>
        <fullName evidence="1">Uncharacterized protein</fullName>
    </submittedName>
</protein>
<dbReference type="EMBL" id="CM039428">
    <property type="protein sequence ID" value="KAI4351437.1"/>
    <property type="molecule type" value="Genomic_DNA"/>
</dbReference>
<evidence type="ECO:0000313" key="2">
    <source>
        <dbReference type="Proteomes" id="UP000828941"/>
    </source>
</evidence>
<evidence type="ECO:0000313" key="1">
    <source>
        <dbReference type="EMBL" id="KAI4351437.1"/>
    </source>
</evidence>
<comment type="caution">
    <text evidence="1">The sequence shown here is derived from an EMBL/GenBank/DDBJ whole genome shotgun (WGS) entry which is preliminary data.</text>
</comment>
<reference evidence="1 2" key="1">
    <citation type="journal article" date="2022" name="DNA Res.">
        <title>Chromosomal-level genome assembly of the orchid tree Bauhinia variegata (Leguminosae; Cercidoideae) supports the allotetraploid origin hypothesis of Bauhinia.</title>
        <authorList>
            <person name="Zhong Y."/>
            <person name="Chen Y."/>
            <person name="Zheng D."/>
            <person name="Pang J."/>
            <person name="Liu Y."/>
            <person name="Luo S."/>
            <person name="Meng S."/>
            <person name="Qian L."/>
            <person name="Wei D."/>
            <person name="Dai S."/>
            <person name="Zhou R."/>
        </authorList>
    </citation>
    <scope>NUCLEOTIDE SEQUENCE [LARGE SCALE GENOMIC DNA]</scope>
    <source>
        <strain evidence="1">BV-YZ2020</strain>
    </source>
</reference>
<accession>A0ACB9PUJ2</accession>
<organism evidence="1 2">
    <name type="scientific">Bauhinia variegata</name>
    <name type="common">Purple orchid tree</name>
    <name type="synonym">Phanera variegata</name>
    <dbReference type="NCBI Taxonomy" id="167791"/>
    <lineage>
        <taxon>Eukaryota</taxon>
        <taxon>Viridiplantae</taxon>
        <taxon>Streptophyta</taxon>
        <taxon>Embryophyta</taxon>
        <taxon>Tracheophyta</taxon>
        <taxon>Spermatophyta</taxon>
        <taxon>Magnoliopsida</taxon>
        <taxon>eudicotyledons</taxon>
        <taxon>Gunneridae</taxon>
        <taxon>Pentapetalae</taxon>
        <taxon>rosids</taxon>
        <taxon>fabids</taxon>
        <taxon>Fabales</taxon>
        <taxon>Fabaceae</taxon>
        <taxon>Cercidoideae</taxon>
        <taxon>Cercideae</taxon>
        <taxon>Bauhiniinae</taxon>
        <taxon>Bauhinia</taxon>
    </lineage>
</organism>
<sequence>MWGKIPFWIGNAFKQLRMLSLRINRFNGSIPLAICHLTSLRFLDLSLNSLSGEIPKCLKNITAMNQEEISTTDIWFIRDGSGPRGNEFDFELNALLMWKGVEQVFYNAAFFLRSIDLSSNQLERGIPTEITDLVELVSLNLSRNNLTKSIPSEIGRLKSLEFLDLSRNYLYGKIPSSLARIDRLTMLDLSHNQLFGRIPTSTQLQSFNASFYDENLDLCGKPLEKKCPKEEATQKPQKVEKIEHSIFSQPFYISMALGFPVGFWGIFISILINRSWRYLYLRFLNNLTDVVYVMIALNVAKCRVWLNG</sequence>
<gene>
    <name evidence="1" type="ORF">L6164_005806</name>
</gene>
<dbReference type="Proteomes" id="UP000828941">
    <property type="component" value="Chromosome 3"/>
</dbReference>
<proteinExistence type="predicted"/>
<name>A0ACB9PUJ2_BAUVA</name>
<keyword evidence="2" id="KW-1185">Reference proteome</keyword>